<evidence type="ECO:0000259" key="2">
    <source>
        <dbReference type="SMART" id="SM00409"/>
    </source>
</evidence>
<protein>
    <submittedName>
        <fullName evidence="4 5">Uncharacterized protein LOC112548437 isoform X1</fullName>
    </submittedName>
</protein>
<organism evidence="3 4">
    <name type="scientific">Alligator sinensis</name>
    <name type="common">Chinese alligator</name>
    <dbReference type="NCBI Taxonomy" id="38654"/>
    <lineage>
        <taxon>Eukaryota</taxon>
        <taxon>Metazoa</taxon>
        <taxon>Chordata</taxon>
        <taxon>Craniata</taxon>
        <taxon>Vertebrata</taxon>
        <taxon>Euteleostomi</taxon>
        <taxon>Archelosauria</taxon>
        <taxon>Archosauria</taxon>
        <taxon>Crocodylia</taxon>
        <taxon>Alligatoridae</taxon>
        <taxon>Alligatorinae</taxon>
        <taxon>Alligator</taxon>
    </lineage>
</organism>
<dbReference type="KEGG" id="asn:112548437"/>
<dbReference type="InterPro" id="IPR036179">
    <property type="entry name" value="Ig-like_dom_sf"/>
</dbReference>
<dbReference type="Gene3D" id="2.60.40.10">
    <property type="entry name" value="Immunoglobulins"/>
    <property type="match status" value="1"/>
</dbReference>
<evidence type="ECO:0000313" key="4">
    <source>
        <dbReference type="RefSeq" id="XP_025049993.1"/>
    </source>
</evidence>
<sequence>MAMIKVVLFWTLVAASAAFSILPQQNPVQVFVHDTALLLVSIHFENPAWEYYHVKWVFLTKNHPILVYVVDNCRGAPGTQERTCHHSTELHEVYQQRASISQEASLVLKNVQPEDAGMYQITVQGLDVLGTAQVTLIVEESRQDVIPAVGKERACLRPTQHQSPTTAAVLAEPAQPFTSDLPSSAASCGERLARDGLGERRHCL</sequence>
<evidence type="ECO:0000313" key="3">
    <source>
        <dbReference type="Proteomes" id="UP000189705"/>
    </source>
</evidence>
<feature type="chain" id="PRO_5044597742" evidence="1">
    <location>
        <begin position="19"/>
        <end position="204"/>
    </location>
</feature>
<dbReference type="RefSeq" id="XP_025049993.1">
    <property type="nucleotide sequence ID" value="XM_025194208.1"/>
</dbReference>
<dbReference type="InterPro" id="IPR013783">
    <property type="entry name" value="Ig-like_fold"/>
</dbReference>
<reference evidence="4 5" key="1">
    <citation type="submission" date="2025-04" db="UniProtKB">
        <authorList>
            <consortium name="RefSeq"/>
        </authorList>
    </citation>
    <scope>IDENTIFICATION</scope>
</reference>
<name>A0A3Q0FW79_ALLSI</name>
<dbReference type="InterPro" id="IPR003599">
    <property type="entry name" value="Ig_sub"/>
</dbReference>
<dbReference type="Proteomes" id="UP000189705">
    <property type="component" value="Unplaced"/>
</dbReference>
<keyword evidence="3" id="KW-1185">Reference proteome</keyword>
<dbReference type="RefSeq" id="XP_025049994.1">
    <property type="nucleotide sequence ID" value="XM_025194209.1"/>
</dbReference>
<dbReference type="AlphaFoldDB" id="A0A3Q0FW79"/>
<dbReference type="SUPFAM" id="SSF48726">
    <property type="entry name" value="Immunoglobulin"/>
    <property type="match status" value="1"/>
</dbReference>
<evidence type="ECO:0000256" key="1">
    <source>
        <dbReference type="SAM" id="SignalP"/>
    </source>
</evidence>
<evidence type="ECO:0000313" key="5">
    <source>
        <dbReference type="RefSeq" id="XP_025049994.1"/>
    </source>
</evidence>
<proteinExistence type="predicted"/>
<feature type="signal peptide" evidence="1">
    <location>
        <begin position="1"/>
        <end position="18"/>
    </location>
</feature>
<accession>A0A3Q0FW79</accession>
<feature type="domain" description="Immunoglobulin" evidence="2">
    <location>
        <begin position="25"/>
        <end position="139"/>
    </location>
</feature>
<keyword evidence="1" id="KW-0732">Signal</keyword>
<dbReference type="GeneID" id="112548437"/>
<gene>
    <name evidence="4 5" type="primary">LOC112548437</name>
</gene>
<dbReference type="SMART" id="SM00409">
    <property type="entry name" value="IG"/>
    <property type="match status" value="1"/>
</dbReference>